<gene>
    <name evidence="2" type="ORF">SAMN04488121_1011321</name>
</gene>
<dbReference type="RefSeq" id="WP_089829678.1">
    <property type="nucleotide sequence ID" value="NZ_FNBN01000001.1"/>
</dbReference>
<dbReference type="OrthoDB" id="955414at2"/>
<evidence type="ECO:0000313" key="3">
    <source>
        <dbReference type="Proteomes" id="UP000199045"/>
    </source>
</evidence>
<organism evidence="2 3">
    <name type="scientific">Chitinophaga filiformis</name>
    <name type="common">Myxococcus filiformis</name>
    <name type="synonym">Flexibacter filiformis</name>
    <dbReference type="NCBI Taxonomy" id="104663"/>
    <lineage>
        <taxon>Bacteria</taxon>
        <taxon>Pseudomonadati</taxon>
        <taxon>Bacteroidota</taxon>
        <taxon>Chitinophagia</taxon>
        <taxon>Chitinophagales</taxon>
        <taxon>Chitinophagaceae</taxon>
        <taxon>Chitinophaga</taxon>
    </lineage>
</organism>
<keyword evidence="1" id="KW-0732">Signal</keyword>
<reference evidence="2 3" key="1">
    <citation type="submission" date="2016-10" db="EMBL/GenBank/DDBJ databases">
        <authorList>
            <person name="de Groot N.N."/>
        </authorList>
    </citation>
    <scope>NUCLEOTIDE SEQUENCE [LARGE SCALE GENOMIC DNA]</scope>
    <source>
        <strain evidence="2 3">DSM 527</strain>
    </source>
</reference>
<sequence length="142" mass="15982">MKRISFLLAAILVNVSFSKAQEATYAYNDTKVSMVVNNDETPAPVTAFRLKVAQLDPEALVFKITVENPGVEKVTLSIKDANNYVLHQESLPVTMLYVAKFNMQELQDGAYTFEIRRGRNRLAEKIVNIKTETSINRTVSVQ</sequence>
<dbReference type="AlphaFoldDB" id="A0A1G7JPB3"/>
<feature type="signal peptide" evidence="1">
    <location>
        <begin position="1"/>
        <end position="20"/>
    </location>
</feature>
<feature type="chain" id="PRO_5011574508" evidence="1">
    <location>
        <begin position="21"/>
        <end position="142"/>
    </location>
</feature>
<dbReference type="EMBL" id="FNBN01000001">
    <property type="protein sequence ID" value="SDF26767.1"/>
    <property type="molecule type" value="Genomic_DNA"/>
</dbReference>
<accession>A0A1G7JPB3</accession>
<proteinExistence type="predicted"/>
<name>A0A1G7JPB3_CHIFI</name>
<protein>
    <submittedName>
        <fullName evidence="2">Uncharacterized protein</fullName>
    </submittedName>
</protein>
<evidence type="ECO:0000256" key="1">
    <source>
        <dbReference type="SAM" id="SignalP"/>
    </source>
</evidence>
<dbReference type="Proteomes" id="UP000199045">
    <property type="component" value="Unassembled WGS sequence"/>
</dbReference>
<evidence type="ECO:0000313" key="2">
    <source>
        <dbReference type="EMBL" id="SDF26767.1"/>
    </source>
</evidence>